<comment type="similarity">
    <text evidence="1">Belongs to the protein kinase superfamily. CMGC Ser/Thr protein kinase family. CDC2/CDKX subfamily.</text>
</comment>
<dbReference type="SMART" id="SM00220">
    <property type="entry name" value="S_TKc"/>
    <property type="match status" value="1"/>
</dbReference>
<dbReference type="GO" id="GO:0010468">
    <property type="term" value="P:regulation of gene expression"/>
    <property type="evidence" value="ECO:0007669"/>
    <property type="project" value="TreeGrafter"/>
</dbReference>
<evidence type="ECO:0000259" key="12">
    <source>
        <dbReference type="PROSITE" id="PS50011"/>
    </source>
</evidence>
<dbReference type="EMBL" id="CAMXCT020006677">
    <property type="protein sequence ID" value="CAL1171500.1"/>
    <property type="molecule type" value="Genomic_DNA"/>
</dbReference>
<evidence type="ECO:0000256" key="2">
    <source>
        <dbReference type="ARBA" id="ARBA00012425"/>
    </source>
</evidence>
<gene>
    <name evidence="13" type="ORF">C1SCF055_LOCUS42720</name>
</gene>
<dbReference type="GO" id="GO:0030332">
    <property type="term" value="F:cyclin binding"/>
    <property type="evidence" value="ECO:0007669"/>
    <property type="project" value="TreeGrafter"/>
</dbReference>
<dbReference type="Gene3D" id="1.10.510.10">
    <property type="entry name" value="Transferase(Phosphotransferase) domain 1"/>
    <property type="match status" value="1"/>
</dbReference>
<dbReference type="InterPro" id="IPR011009">
    <property type="entry name" value="Kinase-like_dom_sf"/>
</dbReference>
<dbReference type="EMBL" id="CAMXCT030006677">
    <property type="protein sequence ID" value="CAL4805437.1"/>
    <property type="molecule type" value="Genomic_DNA"/>
</dbReference>
<evidence type="ECO:0000256" key="10">
    <source>
        <dbReference type="ARBA" id="ARBA00041902"/>
    </source>
</evidence>
<accession>A0A9P1GNN1</accession>
<keyword evidence="6 15" id="KW-0418">Kinase</keyword>
<reference evidence="13" key="1">
    <citation type="submission" date="2022-10" db="EMBL/GenBank/DDBJ databases">
        <authorList>
            <person name="Chen Y."/>
            <person name="Dougan E. K."/>
            <person name="Chan C."/>
            <person name="Rhodes N."/>
            <person name="Thang M."/>
        </authorList>
    </citation>
    <scope>NUCLEOTIDE SEQUENCE</scope>
</reference>
<keyword evidence="7" id="KW-0067">ATP-binding</keyword>
<dbReference type="OrthoDB" id="420663at2759"/>
<comment type="subunit">
    <text evidence="8">May form a complex composed of at least the catalytic subunit CRK2 and a cyclin.</text>
</comment>
<dbReference type="Pfam" id="PF00069">
    <property type="entry name" value="Pkinase"/>
    <property type="match status" value="1"/>
</dbReference>
<dbReference type="InterPro" id="IPR000719">
    <property type="entry name" value="Prot_kinase_dom"/>
</dbReference>
<evidence type="ECO:0000256" key="3">
    <source>
        <dbReference type="ARBA" id="ARBA00022527"/>
    </source>
</evidence>
<dbReference type="FunFam" id="1.10.510.10:FF:000624">
    <property type="entry name" value="Mitogen-activated protein kinase"/>
    <property type="match status" value="1"/>
</dbReference>
<dbReference type="EMBL" id="CAMXCT010006677">
    <property type="protein sequence ID" value="CAI4018125.1"/>
    <property type="molecule type" value="Genomic_DNA"/>
</dbReference>
<evidence type="ECO:0000313" key="15">
    <source>
        <dbReference type="EMBL" id="CAL4805437.1"/>
    </source>
</evidence>
<reference evidence="14" key="2">
    <citation type="submission" date="2024-04" db="EMBL/GenBank/DDBJ databases">
        <authorList>
            <person name="Chen Y."/>
            <person name="Shah S."/>
            <person name="Dougan E. K."/>
            <person name="Thang M."/>
            <person name="Chan C."/>
        </authorList>
    </citation>
    <scope>NUCLEOTIDE SEQUENCE [LARGE SCALE GENOMIC DNA]</scope>
</reference>
<evidence type="ECO:0000313" key="16">
    <source>
        <dbReference type="Proteomes" id="UP001152797"/>
    </source>
</evidence>
<protein>
    <recommendedName>
        <fullName evidence="9">Cyclin-dependent kinase 2 homolog</fullName>
        <ecNumber evidence="2">2.7.11.22</ecNumber>
    </recommendedName>
    <alternativeName>
        <fullName evidence="10">Cell division control protein 2 homolog</fullName>
    </alternativeName>
    <alternativeName>
        <fullName evidence="11">cdc2-related kinase 2</fullName>
    </alternativeName>
</protein>
<evidence type="ECO:0000256" key="4">
    <source>
        <dbReference type="ARBA" id="ARBA00022679"/>
    </source>
</evidence>
<evidence type="ECO:0000256" key="9">
    <source>
        <dbReference type="ARBA" id="ARBA00039612"/>
    </source>
</evidence>
<evidence type="ECO:0000313" key="14">
    <source>
        <dbReference type="EMBL" id="CAL1171500.1"/>
    </source>
</evidence>
<evidence type="ECO:0000313" key="13">
    <source>
        <dbReference type="EMBL" id="CAI4018125.1"/>
    </source>
</evidence>
<dbReference type="GO" id="GO:0000082">
    <property type="term" value="P:G1/S transition of mitotic cell cycle"/>
    <property type="evidence" value="ECO:0007669"/>
    <property type="project" value="TreeGrafter"/>
</dbReference>
<dbReference type="GO" id="GO:0010389">
    <property type="term" value="P:regulation of G2/M transition of mitotic cell cycle"/>
    <property type="evidence" value="ECO:0007669"/>
    <property type="project" value="TreeGrafter"/>
</dbReference>
<dbReference type="GO" id="GO:0005737">
    <property type="term" value="C:cytoplasm"/>
    <property type="evidence" value="ECO:0007669"/>
    <property type="project" value="TreeGrafter"/>
</dbReference>
<dbReference type="SUPFAM" id="SSF56112">
    <property type="entry name" value="Protein kinase-like (PK-like)"/>
    <property type="match status" value="1"/>
</dbReference>
<evidence type="ECO:0000256" key="7">
    <source>
        <dbReference type="ARBA" id="ARBA00022840"/>
    </source>
</evidence>
<evidence type="ECO:0000256" key="6">
    <source>
        <dbReference type="ARBA" id="ARBA00022777"/>
    </source>
</evidence>
<evidence type="ECO:0000256" key="8">
    <source>
        <dbReference type="ARBA" id="ARBA00038543"/>
    </source>
</evidence>
<keyword evidence="3" id="KW-0723">Serine/threonine-protein kinase</keyword>
<dbReference type="GO" id="GO:0007165">
    <property type="term" value="P:signal transduction"/>
    <property type="evidence" value="ECO:0007669"/>
    <property type="project" value="TreeGrafter"/>
</dbReference>
<dbReference type="PANTHER" id="PTHR24056:SF254">
    <property type="entry name" value="CYCLIN-DEPENDENT KINASE 2"/>
    <property type="match status" value="1"/>
</dbReference>
<dbReference type="InterPro" id="IPR050108">
    <property type="entry name" value="CDK"/>
</dbReference>
<name>A0A9P1GNN1_9DINO</name>
<dbReference type="PANTHER" id="PTHR24056">
    <property type="entry name" value="CELL DIVISION PROTEIN KINASE"/>
    <property type="match status" value="1"/>
</dbReference>
<dbReference type="PROSITE" id="PS00108">
    <property type="entry name" value="PROTEIN_KINASE_ST"/>
    <property type="match status" value="1"/>
</dbReference>
<evidence type="ECO:0000256" key="1">
    <source>
        <dbReference type="ARBA" id="ARBA00006485"/>
    </source>
</evidence>
<comment type="caution">
    <text evidence="13">The sequence shown here is derived from an EMBL/GenBank/DDBJ whole genome shotgun (WGS) entry which is preliminary data.</text>
</comment>
<keyword evidence="4" id="KW-0808">Transferase</keyword>
<proteinExistence type="inferred from homology"/>
<dbReference type="PROSITE" id="PS50011">
    <property type="entry name" value="PROTEIN_KINASE_DOM"/>
    <property type="match status" value="1"/>
</dbReference>
<evidence type="ECO:0000256" key="11">
    <source>
        <dbReference type="ARBA" id="ARBA00042858"/>
    </source>
</evidence>
<dbReference type="AlphaFoldDB" id="A0A9P1GNN1"/>
<keyword evidence="5" id="KW-0547">Nucleotide-binding</keyword>
<dbReference type="EC" id="2.7.11.22" evidence="2"/>
<dbReference type="Gene3D" id="3.30.200.20">
    <property type="entry name" value="Phosphorylase Kinase, domain 1"/>
    <property type="match status" value="1"/>
</dbReference>
<dbReference type="GO" id="GO:0004693">
    <property type="term" value="F:cyclin-dependent protein serine/threonine kinase activity"/>
    <property type="evidence" value="ECO:0007669"/>
    <property type="project" value="UniProtKB-EC"/>
</dbReference>
<keyword evidence="16" id="KW-1185">Reference proteome</keyword>
<sequence>MALVAEPLVMRELPCKVEDEAVECLGDRYVHMETIAEGNYGQVAKMKDKVTGKVVAVKTSSLHTEEGLSSYSLREISALTACRHPNVVQLHDVLALPNSVHLVLELMPCNLMEYMRKELKGPFEYLKPAFLQILKGVVHCHRQGYMHRDLKPQNILVDANCNLKITDFGLARRFQPLHPGRGPITKYVVTLWYRAPELILMHRTQCMYGQGVDIWSLGCILAEMATNSVLFRGDSEIDTLFRIFQLKGTPTVETWPIIEQLGYFSKNWPRWKDTHFETVLEKCRYTHEYLKEMLSDMLQFVPEQRWSAHALLAHRFLREQGATDRATEA</sequence>
<evidence type="ECO:0000256" key="5">
    <source>
        <dbReference type="ARBA" id="ARBA00022741"/>
    </source>
</evidence>
<dbReference type="InterPro" id="IPR008271">
    <property type="entry name" value="Ser/Thr_kinase_AS"/>
</dbReference>
<organism evidence="13">
    <name type="scientific">Cladocopium goreaui</name>
    <dbReference type="NCBI Taxonomy" id="2562237"/>
    <lineage>
        <taxon>Eukaryota</taxon>
        <taxon>Sar</taxon>
        <taxon>Alveolata</taxon>
        <taxon>Dinophyceae</taxon>
        <taxon>Suessiales</taxon>
        <taxon>Symbiodiniaceae</taxon>
        <taxon>Cladocopium</taxon>
    </lineage>
</organism>
<dbReference type="GO" id="GO:0005524">
    <property type="term" value="F:ATP binding"/>
    <property type="evidence" value="ECO:0007669"/>
    <property type="project" value="UniProtKB-KW"/>
</dbReference>
<feature type="domain" description="Protein kinase" evidence="12">
    <location>
        <begin position="29"/>
        <end position="317"/>
    </location>
</feature>
<dbReference type="GO" id="GO:0005634">
    <property type="term" value="C:nucleus"/>
    <property type="evidence" value="ECO:0007669"/>
    <property type="project" value="TreeGrafter"/>
</dbReference>
<dbReference type="Proteomes" id="UP001152797">
    <property type="component" value="Unassembled WGS sequence"/>
</dbReference>
<dbReference type="GO" id="GO:0000307">
    <property type="term" value="C:cyclin-dependent protein kinase holoenzyme complex"/>
    <property type="evidence" value="ECO:0007669"/>
    <property type="project" value="TreeGrafter"/>
</dbReference>